<proteinExistence type="predicted"/>
<evidence type="ECO:0000313" key="3">
    <source>
        <dbReference type="EMBL" id="ORZ35806.1"/>
    </source>
</evidence>
<dbReference type="OrthoDB" id="5238236at2759"/>
<feature type="domain" description="DUF6604" evidence="2">
    <location>
        <begin position="110"/>
        <end position="412"/>
    </location>
</feature>
<gene>
    <name evidence="3" type="ORF">BCR44DRAFT_61069</name>
</gene>
<accession>A0A1Y2HMK3</accession>
<dbReference type="AlphaFoldDB" id="A0A1Y2HMK3"/>
<evidence type="ECO:0000256" key="1">
    <source>
        <dbReference type="SAM" id="MobiDB-lite"/>
    </source>
</evidence>
<name>A0A1Y2HMK3_9FUNG</name>
<dbReference type="EMBL" id="MCFL01000020">
    <property type="protein sequence ID" value="ORZ35806.1"/>
    <property type="molecule type" value="Genomic_DNA"/>
</dbReference>
<feature type="region of interest" description="Disordered" evidence="1">
    <location>
        <begin position="305"/>
        <end position="346"/>
    </location>
</feature>
<dbReference type="InterPro" id="IPR046539">
    <property type="entry name" value="DUF6604"/>
</dbReference>
<protein>
    <recommendedName>
        <fullName evidence="2">DUF6604 domain-containing protein</fullName>
    </recommendedName>
</protein>
<sequence>MNITSSNASGGAGSGNGVGEIKLPSALFASFKLYKRETDRLASWLGDTAYSLGYQLNATPDKASAAAASAAKASSTDADFIDGDDEEDEDLDDANDDTESGQGQDDQSDAAGNNTRSQKRRAGKDDKASSAAASHSASTAASGARGGANGEDQSTTVMTTRQFVDLAQFIADLDNPPVIVPPRVIDWACCAIHARRTCANWFSGTTAAVAASLGGQNSAAVDGTEKSNRTHEYFISILEQVVSILAPRVGYANSSANGGMKQLPKPMTGIELLESRFAALDMDGADVDGNDEGYEDVFALVEETVKGGSGGGQSNNNKGGKGKSNQKSPNKPGNNKSNTAGGQGQHRRYRVQYEDENDYLLSLLNFLHENDEVRTFIKDTWRQYMSGDLDLEVASMVTMAAVDKLQVAHDSLKETFPTLITDLPTYAMQLYHYLCTDRKQAPTAKNSTTWSLAQFSLLAVGHVLETLRAGIAGKEVPVPKVGLDLKAIIRWHNVLARMYHDWTQVKVTQCMRKVPNPVLNGLKNLFSADPATASPSIPLFICVVTQVYLDIFDITCPDSLSSPDIVDDVIDACAPHAYALDQYIQYNPVKSSHWHDPKAYELVQRLRERSTIAWLVDLSESDDEGDQGPEIGVQGNLVMRILSRHAWLAGLLTVYTHEEMGRAGLMIVDKYKCVLFAAYVFRAVELASAYTGIDAEGGSWWPLMASLMRLTGEDYVFYGRAPATLEDMWVTLNLQMGVSIADKHQADLEASRKQHRRNIKRPKVNANPMRMPQLLKNFGRAVHSLGIGSLVVDRAQGKRKADESTAVVEKMAVRHCNDIINPTSISMPTAVASQRRIKSFETVEYLTHLRTHLPSFMPYLTHNLLLLHVQARRVLHCVRECIVKVFMSSPVAHALMPEDLLGDFEAGNEKEVCISAVLMLVSVLDIVDRVAKGRPPRVAALVREKERFAGLQTLMEVILLVKTMEEEAEDEI</sequence>
<dbReference type="PANTHER" id="PTHR38795">
    <property type="entry name" value="DUF6604 DOMAIN-CONTAINING PROTEIN"/>
    <property type="match status" value="1"/>
</dbReference>
<feature type="compositionally biased region" description="Low complexity" evidence="1">
    <location>
        <begin position="314"/>
        <end position="338"/>
    </location>
</feature>
<dbReference type="Proteomes" id="UP000193411">
    <property type="component" value="Unassembled WGS sequence"/>
</dbReference>
<keyword evidence="4" id="KW-1185">Reference proteome</keyword>
<evidence type="ECO:0000259" key="2">
    <source>
        <dbReference type="Pfam" id="PF20253"/>
    </source>
</evidence>
<feature type="compositionally biased region" description="Polar residues" evidence="1">
    <location>
        <begin position="100"/>
        <end position="116"/>
    </location>
</feature>
<feature type="region of interest" description="Disordered" evidence="1">
    <location>
        <begin position="70"/>
        <end position="153"/>
    </location>
</feature>
<comment type="caution">
    <text evidence="3">The sequence shown here is derived from an EMBL/GenBank/DDBJ whole genome shotgun (WGS) entry which is preliminary data.</text>
</comment>
<evidence type="ECO:0000313" key="4">
    <source>
        <dbReference type="Proteomes" id="UP000193411"/>
    </source>
</evidence>
<dbReference type="Pfam" id="PF20253">
    <property type="entry name" value="DUF6604"/>
    <property type="match status" value="1"/>
</dbReference>
<organism evidence="3 4">
    <name type="scientific">Catenaria anguillulae PL171</name>
    <dbReference type="NCBI Taxonomy" id="765915"/>
    <lineage>
        <taxon>Eukaryota</taxon>
        <taxon>Fungi</taxon>
        <taxon>Fungi incertae sedis</taxon>
        <taxon>Blastocladiomycota</taxon>
        <taxon>Blastocladiomycetes</taxon>
        <taxon>Blastocladiales</taxon>
        <taxon>Catenariaceae</taxon>
        <taxon>Catenaria</taxon>
    </lineage>
</organism>
<feature type="compositionally biased region" description="Acidic residues" evidence="1">
    <location>
        <begin position="79"/>
        <end position="99"/>
    </location>
</feature>
<reference evidence="3 4" key="1">
    <citation type="submission" date="2016-07" db="EMBL/GenBank/DDBJ databases">
        <title>Pervasive Adenine N6-methylation of Active Genes in Fungi.</title>
        <authorList>
            <consortium name="DOE Joint Genome Institute"/>
            <person name="Mondo S.J."/>
            <person name="Dannebaum R.O."/>
            <person name="Kuo R.C."/>
            <person name="Labutti K."/>
            <person name="Haridas S."/>
            <person name="Kuo A."/>
            <person name="Salamov A."/>
            <person name="Ahrendt S.R."/>
            <person name="Lipzen A."/>
            <person name="Sullivan W."/>
            <person name="Andreopoulos W.B."/>
            <person name="Clum A."/>
            <person name="Lindquist E."/>
            <person name="Daum C."/>
            <person name="Ramamoorthy G.K."/>
            <person name="Gryganskyi A."/>
            <person name="Culley D."/>
            <person name="Magnuson J.K."/>
            <person name="James T.Y."/>
            <person name="O'Malley M.A."/>
            <person name="Stajich J.E."/>
            <person name="Spatafora J.W."/>
            <person name="Visel A."/>
            <person name="Grigoriev I.V."/>
        </authorList>
    </citation>
    <scope>NUCLEOTIDE SEQUENCE [LARGE SCALE GENOMIC DNA]</scope>
    <source>
        <strain evidence="3 4">PL171</strain>
    </source>
</reference>
<feature type="compositionally biased region" description="Low complexity" evidence="1">
    <location>
        <begin position="129"/>
        <end position="143"/>
    </location>
</feature>
<dbReference type="PANTHER" id="PTHR38795:SF1">
    <property type="entry name" value="DUF6604 DOMAIN-CONTAINING PROTEIN"/>
    <property type="match status" value="1"/>
</dbReference>